<name>A0ACA9JTS9_9GLOM</name>
<keyword evidence="2" id="KW-1185">Reference proteome</keyword>
<comment type="caution">
    <text evidence="1">The sequence shown here is derived from an EMBL/GenBank/DDBJ whole genome shotgun (WGS) entry which is preliminary data.</text>
</comment>
<protein>
    <submittedName>
        <fullName evidence="1">5215_t:CDS:1</fullName>
    </submittedName>
</protein>
<evidence type="ECO:0000313" key="1">
    <source>
        <dbReference type="EMBL" id="CAG8434312.1"/>
    </source>
</evidence>
<evidence type="ECO:0000313" key="2">
    <source>
        <dbReference type="Proteomes" id="UP000789860"/>
    </source>
</evidence>
<gene>
    <name evidence="1" type="ORF">SCALOS_LOCUS52</name>
</gene>
<dbReference type="EMBL" id="CAJVPM010000016">
    <property type="protein sequence ID" value="CAG8434312.1"/>
    <property type="molecule type" value="Genomic_DNA"/>
</dbReference>
<dbReference type="Proteomes" id="UP000789860">
    <property type="component" value="Unassembled WGS sequence"/>
</dbReference>
<reference evidence="1" key="1">
    <citation type="submission" date="2021-06" db="EMBL/GenBank/DDBJ databases">
        <authorList>
            <person name="Kallberg Y."/>
            <person name="Tangrot J."/>
            <person name="Rosling A."/>
        </authorList>
    </citation>
    <scope>NUCLEOTIDE SEQUENCE</scope>
    <source>
        <strain evidence="1">AU212A</strain>
    </source>
</reference>
<organism evidence="1 2">
    <name type="scientific">Scutellospora calospora</name>
    <dbReference type="NCBI Taxonomy" id="85575"/>
    <lineage>
        <taxon>Eukaryota</taxon>
        <taxon>Fungi</taxon>
        <taxon>Fungi incertae sedis</taxon>
        <taxon>Mucoromycota</taxon>
        <taxon>Glomeromycotina</taxon>
        <taxon>Glomeromycetes</taxon>
        <taxon>Diversisporales</taxon>
        <taxon>Gigasporaceae</taxon>
        <taxon>Scutellospora</taxon>
    </lineage>
</organism>
<sequence length="46" mass="5572">MSDIYKEVWTKEKEKKSEVESLVELIDNEELIDKEEEILETAYFTF</sequence>
<accession>A0ACA9JTS9</accession>
<proteinExistence type="predicted"/>